<reference evidence="2 3" key="1">
    <citation type="journal article" date="2014" name="Int. J. Syst. Evol. Microbiol.">
        <title>Solimonas terrae sp. nov., isolated from soil.</title>
        <authorList>
            <person name="Kim S.J."/>
            <person name="Moon J.Y."/>
            <person name="Weon H.Y."/>
            <person name="Ahn J.H."/>
            <person name="Chen W.M."/>
            <person name="Kwon S.W."/>
        </authorList>
    </citation>
    <scope>NUCLEOTIDE SEQUENCE [LARGE SCALE GENOMIC DNA]</scope>
    <source>
        <strain evidence="2 3">KIS83-12</strain>
    </source>
</reference>
<evidence type="ECO:0000313" key="2">
    <source>
        <dbReference type="EMBL" id="NGY04702.1"/>
    </source>
</evidence>
<dbReference type="RefSeq" id="WP_166254522.1">
    <property type="nucleotide sequence ID" value="NZ_JAAMOW010000003.1"/>
</dbReference>
<feature type="chain" id="PRO_5027050959" description="DUF4412 domain-containing protein" evidence="1">
    <location>
        <begin position="21"/>
        <end position="258"/>
    </location>
</feature>
<evidence type="ECO:0008006" key="4">
    <source>
        <dbReference type="Google" id="ProtNLM"/>
    </source>
</evidence>
<evidence type="ECO:0000256" key="1">
    <source>
        <dbReference type="SAM" id="SignalP"/>
    </source>
</evidence>
<dbReference type="Proteomes" id="UP000472676">
    <property type="component" value="Unassembled WGS sequence"/>
</dbReference>
<dbReference type="EMBL" id="JAAMOW010000003">
    <property type="protein sequence ID" value="NGY04702.1"/>
    <property type="molecule type" value="Genomic_DNA"/>
</dbReference>
<organism evidence="2 3">
    <name type="scientific">Solimonas terrae</name>
    <dbReference type="NCBI Taxonomy" id="1396819"/>
    <lineage>
        <taxon>Bacteria</taxon>
        <taxon>Pseudomonadati</taxon>
        <taxon>Pseudomonadota</taxon>
        <taxon>Gammaproteobacteria</taxon>
        <taxon>Nevskiales</taxon>
        <taxon>Nevskiaceae</taxon>
        <taxon>Solimonas</taxon>
    </lineage>
</organism>
<proteinExistence type="predicted"/>
<accession>A0A6M2BQ19</accession>
<name>A0A6M2BQ19_9GAMM</name>
<comment type="caution">
    <text evidence="2">The sequence shown here is derived from an EMBL/GenBank/DDBJ whole genome shotgun (WGS) entry which is preliminary data.</text>
</comment>
<keyword evidence="1" id="KW-0732">Signal</keyword>
<feature type="signal peptide" evidence="1">
    <location>
        <begin position="1"/>
        <end position="20"/>
    </location>
</feature>
<gene>
    <name evidence="2" type="ORF">G7Y85_07995</name>
</gene>
<keyword evidence="3" id="KW-1185">Reference proteome</keyword>
<dbReference type="AlphaFoldDB" id="A0A6M2BQ19"/>
<sequence length="258" mass="27410">MIKKTLTALVLAALSGAVQADASLNFVDPASGAWQSRISVAGDRLRVDAAGAVGGSYVVLDLRTRTLTQIDPAARATSSSSIEQVQTLVRSITQAADPASQPLLQLALENLPDAQRTQAESLLRQSQRDEVIPYAATDRHDQVAGYPCTIYRQQSDTGDRREVCAAAYGDLKLAPGDTRTLQTALGLLRDTGGPWLRVAEVPGLPIRYAGSYGGQAYAGSGQLQSISHAALPVANFDDPPGYRIISLFDMLSLMGEAR</sequence>
<evidence type="ECO:0000313" key="3">
    <source>
        <dbReference type="Proteomes" id="UP000472676"/>
    </source>
</evidence>
<protein>
    <recommendedName>
        <fullName evidence="4">DUF4412 domain-containing protein</fullName>
    </recommendedName>
</protein>